<evidence type="ECO:0000313" key="3">
    <source>
        <dbReference type="Proteomes" id="UP000070700"/>
    </source>
</evidence>
<feature type="region of interest" description="Disordered" evidence="1">
    <location>
        <begin position="232"/>
        <end position="252"/>
    </location>
</feature>
<dbReference type="Proteomes" id="UP000070700">
    <property type="component" value="Unassembled WGS sequence"/>
</dbReference>
<proteinExistence type="predicted"/>
<evidence type="ECO:0000256" key="1">
    <source>
        <dbReference type="SAM" id="MobiDB-lite"/>
    </source>
</evidence>
<accession>A0A194XVM9</accession>
<gene>
    <name evidence="2" type="ORF">LY89DRAFT_713248</name>
</gene>
<dbReference type="OrthoDB" id="3502114at2759"/>
<dbReference type="AlphaFoldDB" id="A0A194XVM9"/>
<dbReference type="KEGG" id="psco:LY89DRAFT_713248"/>
<dbReference type="InParanoid" id="A0A194XVM9"/>
<dbReference type="RefSeq" id="XP_018078740.1">
    <property type="nucleotide sequence ID" value="XM_018218038.1"/>
</dbReference>
<sequence length="252" mass="28210">MDEQEDDRLRQLTTLTPRRFHISANPPFGIGFLIFGHENEDYHEDNLEEFFNMSDQIRNCKPGIWTSMTRELSDAEPDQPDRECILRWVCEGSIDLAQSVDDWKAYEEATRQGDAAVTISKIVPPGTKWRRHGSYFDDGGICTIVSTEYLTHKAARAIMFGDGDSDEELDFGYYLETLSLNGADIGVGDQEGLTIGGMNFFQDEVGSPPRIAVAEENGQVIAVRFFLGGEDWSSEGTEEGLESIEGDEEGME</sequence>
<keyword evidence="3" id="KW-1185">Reference proteome</keyword>
<organism evidence="2 3">
    <name type="scientific">Mollisia scopiformis</name>
    <name type="common">Conifer needle endophyte fungus</name>
    <name type="synonym">Phialocephala scopiformis</name>
    <dbReference type="NCBI Taxonomy" id="149040"/>
    <lineage>
        <taxon>Eukaryota</taxon>
        <taxon>Fungi</taxon>
        <taxon>Dikarya</taxon>
        <taxon>Ascomycota</taxon>
        <taxon>Pezizomycotina</taxon>
        <taxon>Leotiomycetes</taxon>
        <taxon>Helotiales</taxon>
        <taxon>Mollisiaceae</taxon>
        <taxon>Mollisia</taxon>
    </lineage>
</organism>
<dbReference type="GeneID" id="28827764"/>
<name>A0A194XVM9_MOLSC</name>
<evidence type="ECO:0000313" key="2">
    <source>
        <dbReference type="EMBL" id="KUJ24385.1"/>
    </source>
</evidence>
<protein>
    <submittedName>
        <fullName evidence="2">Uncharacterized protein</fullName>
    </submittedName>
</protein>
<dbReference type="EMBL" id="KQ947404">
    <property type="protein sequence ID" value="KUJ24385.1"/>
    <property type="molecule type" value="Genomic_DNA"/>
</dbReference>
<reference evidence="2 3" key="1">
    <citation type="submission" date="2015-10" db="EMBL/GenBank/DDBJ databases">
        <title>Full genome of DAOMC 229536 Phialocephala scopiformis, a fungal endophyte of spruce producing the potent anti-insectan compound rugulosin.</title>
        <authorList>
            <consortium name="DOE Joint Genome Institute"/>
            <person name="Walker A.K."/>
            <person name="Frasz S.L."/>
            <person name="Seifert K.A."/>
            <person name="Miller J.D."/>
            <person name="Mondo S.J."/>
            <person name="Labutti K."/>
            <person name="Lipzen A."/>
            <person name="Dockter R."/>
            <person name="Kennedy M."/>
            <person name="Grigoriev I.V."/>
            <person name="Spatafora J.W."/>
        </authorList>
    </citation>
    <scope>NUCLEOTIDE SEQUENCE [LARGE SCALE GENOMIC DNA]</scope>
    <source>
        <strain evidence="2 3">CBS 120377</strain>
    </source>
</reference>